<keyword evidence="2" id="KW-1185">Reference proteome</keyword>
<evidence type="ECO:0000313" key="2">
    <source>
        <dbReference type="Proteomes" id="UP000011560"/>
    </source>
</evidence>
<evidence type="ECO:0000313" key="1">
    <source>
        <dbReference type="EMBL" id="ELZ13888.1"/>
    </source>
</evidence>
<protein>
    <submittedName>
        <fullName evidence="1">Uncharacterized protein</fullName>
    </submittedName>
</protein>
<gene>
    <name evidence="1" type="ORF">C479_03546</name>
</gene>
<accession>M0BU10</accession>
<comment type="caution">
    <text evidence="1">The sequence shown here is derived from an EMBL/GenBank/DDBJ whole genome shotgun (WGS) entry which is preliminary data.</text>
</comment>
<name>M0BU10_9EURY</name>
<dbReference type="EMBL" id="AOIQ01000006">
    <property type="protein sequence ID" value="ELZ13888.1"/>
    <property type="molecule type" value="Genomic_DNA"/>
</dbReference>
<dbReference type="AlphaFoldDB" id="M0BU10"/>
<dbReference type="Proteomes" id="UP000011560">
    <property type="component" value="Unassembled WGS sequence"/>
</dbReference>
<organism evidence="1 2">
    <name type="scientific">Halovivax asiaticus JCM 14624</name>
    <dbReference type="NCBI Taxonomy" id="1227490"/>
    <lineage>
        <taxon>Archaea</taxon>
        <taxon>Methanobacteriati</taxon>
        <taxon>Methanobacteriota</taxon>
        <taxon>Stenosarchaea group</taxon>
        <taxon>Halobacteria</taxon>
        <taxon>Halobacteriales</taxon>
        <taxon>Natrialbaceae</taxon>
        <taxon>Halovivax</taxon>
    </lineage>
</organism>
<sequence length="244" mass="27759">MITDLFETNTEAWLIWFDGGRYDYFEELYDEYFTGELSKAWNGDIGYTGDWAVRHLEQDFSGYGLFSSVTLRSARDVDYDGRDHFDVAPRIETEDNSSMKEKLATLGYLEQSGELADTGEEAVNEAVLNHKSDISGGVIRYPKPHPPFDGLEHITSGASKTRETREALISGELTEPELHEAYRSTYRTGFELASQIIPKLDGTVIVTADHGECLDCGQLFHDRYHRPHDHLTHVPWFEVESVKD</sequence>
<proteinExistence type="predicted"/>
<reference evidence="1 2" key="1">
    <citation type="journal article" date="2014" name="PLoS Genet.">
        <title>Phylogenetically driven sequencing of extremely halophilic archaea reveals strategies for static and dynamic osmo-response.</title>
        <authorList>
            <person name="Becker E.A."/>
            <person name="Seitzer P.M."/>
            <person name="Tritt A."/>
            <person name="Larsen D."/>
            <person name="Krusor M."/>
            <person name="Yao A.I."/>
            <person name="Wu D."/>
            <person name="Madern D."/>
            <person name="Eisen J.A."/>
            <person name="Darling A.E."/>
            <person name="Facciotti M.T."/>
        </authorList>
    </citation>
    <scope>NUCLEOTIDE SEQUENCE [LARGE SCALE GENOMIC DNA]</scope>
    <source>
        <strain evidence="1 2">JCM 14624</strain>
    </source>
</reference>